<gene>
    <name evidence="2" type="ORF">ACFSL4_25250</name>
</gene>
<dbReference type="EMBL" id="JBHUDX010000076">
    <property type="protein sequence ID" value="MFD1661420.1"/>
    <property type="molecule type" value="Genomic_DNA"/>
</dbReference>
<keyword evidence="2" id="KW-0547">Nucleotide-binding</keyword>
<sequence length="101" mass="10830">STRHRDRAIKKFKGPSTRPMVLSNYGVLTTGFDAPAASAAVIARPTRSLVLYSQMVGRVIRGPKAGGTPTCDVVTVVDPALPGFGDVAEAFTNWEDVWKAR</sequence>
<dbReference type="GO" id="GO:0004386">
    <property type="term" value="F:helicase activity"/>
    <property type="evidence" value="ECO:0007669"/>
    <property type="project" value="UniProtKB-KW"/>
</dbReference>
<dbReference type="InterPro" id="IPR001650">
    <property type="entry name" value="Helicase_C-like"/>
</dbReference>
<dbReference type="SUPFAM" id="SSF52540">
    <property type="entry name" value="P-loop containing nucleoside triphosphate hydrolases"/>
    <property type="match status" value="1"/>
</dbReference>
<dbReference type="PANTHER" id="PTHR47396">
    <property type="entry name" value="TYPE I RESTRICTION ENZYME ECOKI R PROTEIN"/>
    <property type="match status" value="1"/>
</dbReference>
<organism evidence="2 3">
    <name type="scientific">Streptomyces caeni</name>
    <dbReference type="NCBI Taxonomy" id="2307231"/>
    <lineage>
        <taxon>Bacteria</taxon>
        <taxon>Bacillati</taxon>
        <taxon>Actinomycetota</taxon>
        <taxon>Actinomycetes</taxon>
        <taxon>Kitasatosporales</taxon>
        <taxon>Streptomycetaceae</taxon>
        <taxon>Streptomyces</taxon>
    </lineage>
</organism>
<dbReference type="PANTHER" id="PTHR47396:SF1">
    <property type="entry name" value="ATP-DEPENDENT HELICASE IRC3-RELATED"/>
    <property type="match status" value="1"/>
</dbReference>
<accession>A0ABW4IZL9</accession>
<name>A0ABW4IZL9_9ACTN</name>
<feature type="domain" description="Helicase C-terminal" evidence="1">
    <location>
        <begin position="2"/>
        <end position="61"/>
    </location>
</feature>
<keyword evidence="3" id="KW-1185">Reference proteome</keyword>
<evidence type="ECO:0000313" key="2">
    <source>
        <dbReference type="EMBL" id="MFD1661420.1"/>
    </source>
</evidence>
<dbReference type="InterPro" id="IPR050742">
    <property type="entry name" value="Helicase_Restrict-Modif_Enz"/>
</dbReference>
<dbReference type="Gene3D" id="3.40.50.300">
    <property type="entry name" value="P-loop containing nucleotide triphosphate hydrolases"/>
    <property type="match status" value="1"/>
</dbReference>
<feature type="non-terminal residue" evidence="2">
    <location>
        <position position="1"/>
    </location>
</feature>
<proteinExistence type="predicted"/>
<keyword evidence="2" id="KW-0067">ATP-binding</keyword>
<dbReference type="InterPro" id="IPR027417">
    <property type="entry name" value="P-loop_NTPase"/>
</dbReference>
<dbReference type="Pfam" id="PF00271">
    <property type="entry name" value="Helicase_C"/>
    <property type="match status" value="1"/>
</dbReference>
<comment type="caution">
    <text evidence="2">The sequence shown here is derived from an EMBL/GenBank/DDBJ whole genome shotgun (WGS) entry which is preliminary data.</text>
</comment>
<keyword evidence="2" id="KW-0378">Hydrolase</keyword>
<reference evidence="3" key="1">
    <citation type="journal article" date="2019" name="Int. J. Syst. Evol. Microbiol.">
        <title>The Global Catalogue of Microorganisms (GCM) 10K type strain sequencing project: providing services to taxonomists for standard genome sequencing and annotation.</title>
        <authorList>
            <consortium name="The Broad Institute Genomics Platform"/>
            <consortium name="The Broad Institute Genome Sequencing Center for Infectious Disease"/>
            <person name="Wu L."/>
            <person name="Ma J."/>
        </authorList>
    </citation>
    <scope>NUCLEOTIDE SEQUENCE [LARGE SCALE GENOMIC DNA]</scope>
    <source>
        <strain evidence="3">CGMCC 1.12470</strain>
    </source>
</reference>
<keyword evidence="2" id="KW-0347">Helicase</keyword>
<dbReference type="Proteomes" id="UP001597261">
    <property type="component" value="Unassembled WGS sequence"/>
</dbReference>
<evidence type="ECO:0000259" key="1">
    <source>
        <dbReference type="Pfam" id="PF00271"/>
    </source>
</evidence>
<evidence type="ECO:0000313" key="3">
    <source>
        <dbReference type="Proteomes" id="UP001597261"/>
    </source>
</evidence>
<protein>
    <submittedName>
        <fullName evidence="2">Helicase-related protein</fullName>
    </submittedName>
</protein>
<dbReference type="RefSeq" id="WP_381087254.1">
    <property type="nucleotide sequence ID" value="NZ_JBHUDX010000076.1"/>
</dbReference>